<protein>
    <submittedName>
        <fullName evidence="4">Uncharacterized protein</fullName>
    </submittedName>
</protein>
<feature type="repeat" description="ANK" evidence="3">
    <location>
        <begin position="163"/>
        <end position="196"/>
    </location>
</feature>
<dbReference type="SUPFAM" id="SSF48403">
    <property type="entry name" value="Ankyrin repeat"/>
    <property type="match status" value="1"/>
</dbReference>
<dbReference type="InterPro" id="IPR002110">
    <property type="entry name" value="Ankyrin_rpt"/>
</dbReference>
<organism evidence="4 5">
    <name type="scientific">Trichogramma brassicae</name>
    <dbReference type="NCBI Taxonomy" id="86971"/>
    <lineage>
        <taxon>Eukaryota</taxon>
        <taxon>Metazoa</taxon>
        <taxon>Ecdysozoa</taxon>
        <taxon>Arthropoda</taxon>
        <taxon>Hexapoda</taxon>
        <taxon>Insecta</taxon>
        <taxon>Pterygota</taxon>
        <taxon>Neoptera</taxon>
        <taxon>Endopterygota</taxon>
        <taxon>Hymenoptera</taxon>
        <taxon>Apocrita</taxon>
        <taxon>Proctotrupomorpha</taxon>
        <taxon>Chalcidoidea</taxon>
        <taxon>Trichogrammatidae</taxon>
        <taxon>Trichogramma</taxon>
    </lineage>
</organism>
<feature type="repeat" description="ANK" evidence="3">
    <location>
        <begin position="237"/>
        <end position="270"/>
    </location>
</feature>
<dbReference type="PANTHER" id="PTHR24180">
    <property type="entry name" value="CYCLIN-DEPENDENT KINASE INHIBITOR 2C-RELATED"/>
    <property type="match status" value="1"/>
</dbReference>
<evidence type="ECO:0000313" key="4">
    <source>
        <dbReference type="EMBL" id="CAB0030107.1"/>
    </source>
</evidence>
<evidence type="ECO:0000313" key="5">
    <source>
        <dbReference type="Proteomes" id="UP000479190"/>
    </source>
</evidence>
<dbReference type="Gene3D" id="1.25.40.20">
    <property type="entry name" value="Ankyrin repeat-containing domain"/>
    <property type="match status" value="3"/>
</dbReference>
<keyword evidence="2 3" id="KW-0040">ANK repeat</keyword>
<dbReference type="AlphaFoldDB" id="A0A6H5HZ64"/>
<dbReference type="InterPro" id="IPR036770">
    <property type="entry name" value="Ankyrin_rpt-contain_sf"/>
</dbReference>
<keyword evidence="1" id="KW-0677">Repeat</keyword>
<name>A0A6H5HZ64_9HYME</name>
<dbReference type="PANTHER" id="PTHR24180:SF45">
    <property type="entry name" value="POLY [ADP-RIBOSE] POLYMERASE TANKYRASE"/>
    <property type="match status" value="1"/>
</dbReference>
<accession>A0A6H5HZ64</accession>
<dbReference type="Pfam" id="PF12796">
    <property type="entry name" value="Ank_2"/>
    <property type="match status" value="2"/>
</dbReference>
<evidence type="ECO:0000256" key="1">
    <source>
        <dbReference type="ARBA" id="ARBA00022737"/>
    </source>
</evidence>
<dbReference type="SMART" id="SM00248">
    <property type="entry name" value="ANK"/>
    <property type="match status" value="6"/>
</dbReference>
<evidence type="ECO:0000256" key="2">
    <source>
        <dbReference type="ARBA" id="ARBA00023043"/>
    </source>
</evidence>
<keyword evidence="5" id="KW-1185">Reference proteome</keyword>
<dbReference type="EMBL" id="CADCXV010000424">
    <property type="protein sequence ID" value="CAB0030107.1"/>
    <property type="molecule type" value="Genomic_DNA"/>
</dbReference>
<sequence length="509" mass="59340">MHLANWLNDGDEHCDGTGILDDVGDVVTTIPAVHLFLHPEEIQRLLWDSINYKDKKFDYEPYDFFIEMAAASDYKDEPDVDENGIISPRRTTPIHYAVKNMHKPRDWTQLISDLFKIWGRLDVNYTDESGYTHFHAACEFNCPEIVRGFLEHGQDPNCVWPKTGDSALHMALECSESTTIMEMLLRGGADPNSANKEGLTPLHIISEDDYDCEIVELFFQINDELNQRVQINVRDKLGNTPIHLALEYSDQKKMMEVLLRRGASPNLANNEGSTPLHIICKRDIYYRDDFAEYFFKINDELNQRVQVDARDKLNRTPLQYAVVNCLPYAVESLLNHGANLSSFVFPTFSQFDRRFKANKNIQFKLVLACDYLTIIESLEKKGYELDQCDALIIMKLFDKYKLFEAMADFDERWFDNEKVAKKARETMIKPNLSLYDLIHLRPHEVAKRLTYMDYYELANQKKLSWIRCPKKCMYYNIQLVTLERLMSRCQLSDTFQYNGNIKTANRTNV</sequence>
<dbReference type="PROSITE" id="PS50088">
    <property type="entry name" value="ANK_REPEAT"/>
    <property type="match status" value="2"/>
</dbReference>
<dbReference type="InterPro" id="IPR051637">
    <property type="entry name" value="Ank_repeat_dom-contain_49"/>
</dbReference>
<reference evidence="4 5" key="1">
    <citation type="submission" date="2020-02" db="EMBL/GenBank/DDBJ databases">
        <authorList>
            <person name="Ferguson B K."/>
        </authorList>
    </citation>
    <scope>NUCLEOTIDE SEQUENCE [LARGE SCALE GENOMIC DNA]</scope>
</reference>
<dbReference type="Proteomes" id="UP000479190">
    <property type="component" value="Unassembled WGS sequence"/>
</dbReference>
<evidence type="ECO:0000256" key="3">
    <source>
        <dbReference type="PROSITE-ProRule" id="PRU00023"/>
    </source>
</evidence>
<proteinExistence type="predicted"/>
<gene>
    <name evidence="4" type="ORF">TBRA_LOCUS2123</name>
</gene>
<dbReference type="OrthoDB" id="194358at2759"/>
<dbReference type="PROSITE" id="PS50297">
    <property type="entry name" value="ANK_REP_REGION"/>
    <property type="match status" value="2"/>
</dbReference>